<dbReference type="InterPro" id="IPR050578">
    <property type="entry name" value="MARVEL-CKLF_proteins"/>
</dbReference>
<dbReference type="GeneID" id="118406438"/>
<evidence type="ECO:0000313" key="8">
    <source>
        <dbReference type="Proteomes" id="UP000001554"/>
    </source>
</evidence>
<feature type="transmembrane region" description="Helical" evidence="6">
    <location>
        <begin position="47"/>
        <end position="65"/>
    </location>
</feature>
<dbReference type="PANTHER" id="PTHR22776:SF97">
    <property type="entry name" value="RE01453P"/>
    <property type="match status" value="1"/>
</dbReference>
<dbReference type="PRINTS" id="PR01884">
    <property type="entry name" value="MALPROTEIN"/>
</dbReference>
<reference evidence="8" key="1">
    <citation type="journal article" date="2020" name="Nat. Ecol. Evol.">
        <title>Deeply conserved synteny resolves early events in vertebrate evolution.</title>
        <authorList>
            <person name="Simakov O."/>
            <person name="Marletaz F."/>
            <person name="Yue J.X."/>
            <person name="O'Connell B."/>
            <person name="Jenkins J."/>
            <person name="Brandt A."/>
            <person name="Calef R."/>
            <person name="Tung C.H."/>
            <person name="Huang T.K."/>
            <person name="Schmutz J."/>
            <person name="Satoh N."/>
            <person name="Yu J.K."/>
            <person name="Putnam N.H."/>
            <person name="Green R.E."/>
            <person name="Rokhsar D.S."/>
        </authorList>
    </citation>
    <scope>NUCLEOTIDE SEQUENCE [LARGE SCALE GENOMIC DNA]</scope>
    <source>
        <strain evidence="8">S238N-H82</strain>
    </source>
</reference>
<protein>
    <submittedName>
        <fullName evidence="9">MARVEL domain-containing protein 1-like</fullName>
    </submittedName>
</protein>
<dbReference type="GO" id="GO:0016020">
    <property type="term" value="C:membrane"/>
    <property type="evidence" value="ECO:0000318"/>
    <property type="project" value="GO_Central"/>
</dbReference>
<evidence type="ECO:0000256" key="5">
    <source>
        <dbReference type="PROSITE-ProRule" id="PRU00581"/>
    </source>
</evidence>
<reference evidence="9" key="2">
    <citation type="submission" date="2025-08" db="UniProtKB">
        <authorList>
            <consortium name="RefSeq"/>
        </authorList>
    </citation>
    <scope>IDENTIFICATION</scope>
    <source>
        <strain evidence="9">S238N-H82</strain>
        <tissue evidence="9">Testes</tissue>
    </source>
</reference>
<dbReference type="KEGG" id="bfo:118406438"/>
<sequence length="192" mass="20895">MGDVNNTEAVAVDATPAYAPTTTTASMVSAPAINVEYIQSLSGILKILQLFLGFIAWVCIAASGYCCGEEFVMFVEVTAWLTTILLLVVHLLMLQTKAPMSALPWPFIEFCYHAGVTLMYFIAACVVAATTGNRSTLWAAWYNSTYSAASAFSFFTTIAYGIDTYLSFQAWREEPPVNRNFTPDPPAQPAAV</sequence>
<dbReference type="Proteomes" id="UP000001554">
    <property type="component" value="Chromosome 19"/>
</dbReference>
<dbReference type="PANTHER" id="PTHR22776">
    <property type="entry name" value="MARVEL-CONTAINING POTENTIAL LIPID RAFT-ASSOCIATED PROTEIN"/>
    <property type="match status" value="1"/>
</dbReference>
<feature type="transmembrane region" description="Helical" evidence="6">
    <location>
        <begin position="71"/>
        <end position="94"/>
    </location>
</feature>
<evidence type="ECO:0000259" key="7">
    <source>
        <dbReference type="PROSITE" id="PS51225"/>
    </source>
</evidence>
<dbReference type="OrthoDB" id="10028364at2759"/>
<comment type="subcellular location">
    <subcellularLocation>
        <location evidence="1">Membrane</location>
        <topology evidence="1">Multi-pass membrane protein</topology>
    </subcellularLocation>
</comment>
<proteinExistence type="predicted"/>
<gene>
    <name evidence="9" type="primary">LOC118406438</name>
</gene>
<evidence type="ECO:0000256" key="4">
    <source>
        <dbReference type="ARBA" id="ARBA00023136"/>
    </source>
</evidence>
<dbReference type="AlphaFoldDB" id="A0A9J7HQ62"/>
<organism evidence="8 9">
    <name type="scientific">Branchiostoma floridae</name>
    <name type="common">Florida lancelet</name>
    <name type="synonym">Amphioxus</name>
    <dbReference type="NCBI Taxonomy" id="7739"/>
    <lineage>
        <taxon>Eukaryota</taxon>
        <taxon>Metazoa</taxon>
        <taxon>Chordata</taxon>
        <taxon>Cephalochordata</taxon>
        <taxon>Leptocardii</taxon>
        <taxon>Amphioxiformes</taxon>
        <taxon>Branchiostomatidae</taxon>
        <taxon>Branchiostoma</taxon>
    </lineage>
</organism>
<dbReference type="OMA" id="HFNETEM"/>
<dbReference type="InterPro" id="IPR008253">
    <property type="entry name" value="Marvel"/>
</dbReference>
<dbReference type="RefSeq" id="XP_035662385.1">
    <property type="nucleotide sequence ID" value="XM_035806492.1"/>
</dbReference>
<evidence type="ECO:0000313" key="9">
    <source>
        <dbReference type="RefSeq" id="XP_035662385.1"/>
    </source>
</evidence>
<feature type="transmembrane region" description="Helical" evidence="6">
    <location>
        <begin position="106"/>
        <end position="129"/>
    </location>
</feature>
<evidence type="ECO:0000256" key="3">
    <source>
        <dbReference type="ARBA" id="ARBA00022989"/>
    </source>
</evidence>
<dbReference type="PROSITE" id="PS51225">
    <property type="entry name" value="MARVEL"/>
    <property type="match status" value="1"/>
</dbReference>
<feature type="domain" description="MARVEL" evidence="7">
    <location>
        <begin position="37"/>
        <end position="172"/>
    </location>
</feature>
<name>A0A9J7HQ62_BRAFL</name>
<evidence type="ECO:0000256" key="1">
    <source>
        <dbReference type="ARBA" id="ARBA00004141"/>
    </source>
</evidence>
<evidence type="ECO:0000256" key="6">
    <source>
        <dbReference type="SAM" id="Phobius"/>
    </source>
</evidence>
<keyword evidence="2 5" id="KW-0812">Transmembrane</keyword>
<evidence type="ECO:0000256" key="2">
    <source>
        <dbReference type="ARBA" id="ARBA00022692"/>
    </source>
</evidence>
<dbReference type="InterPro" id="IPR013295">
    <property type="entry name" value="MAL"/>
</dbReference>
<accession>A0A9J7HQ62</accession>
<dbReference type="Pfam" id="PF01284">
    <property type="entry name" value="MARVEL"/>
    <property type="match status" value="1"/>
</dbReference>
<keyword evidence="8" id="KW-1185">Reference proteome</keyword>
<keyword evidence="4 5" id="KW-0472">Membrane</keyword>
<feature type="transmembrane region" description="Helical" evidence="6">
    <location>
        <begin position="141"/>
        <end position="162"/>
    </location>
</feature>
<keyword evidence="3 6" id="KW-1133">Transmembrane helix</keyword>